<dbReference type="InterPro" id="IPR000787">
    <property type="entry name" value="Peptidase_M29"/>
</dbReference>
<evidence type="ECO:0000313" key="11">
    <source>
        <dbReference type="Proteomes" id="UP000008635"/>
    </source>
</evidence>
<dbReference type="AlphaFoldDB" id="E8U660"/>
<evidence type="ECO:0000256" key="7">
    <source>
        <dbReference type="ARBA" id="ARBA00022723"/>
    </source>
</evidence>
<keyword evidence="6" id="KW-0645">Protease</keyword>
<dbReference type="GO" id="GO:0008237">
    <property type="term" value="F:metallopeptidase activity"/>
    <property type="evidence" value="ECO:0007669"/>
    <property type="project" value="UniProtKB-KW"/>
</dbReference>
<dbReference type="GO" id="GO:0006508">
    <property type="term" value="P:proteolysis"/>
    <property type="evidence" value="ECO:0007669"/>
    <property type="project" value="UniProtKB-KW"/>
</dbReference>
<comment type="cofactor">
    <cofactor evidence="3">
        <name>Zn(2+)</name>
        <dbReference type="ChEBI" id="CHEBI:29105"/>
    </cofactor>
</comment>
<organism evidence="10 11">
    <name type="scientific">Deinococcus maricopensis (strain DSM 21211 / LMG 22137 / NRRL B-23946 / LB-34)</name>
    <dbReference type="NCBI Taxonomy" id="709986"/>
    <lineage>
        <taxon>Bacteria</taxon>
        <taxon>Thermotogati</taxon>
        <taxon>Deinococcota</taxon>
        <taxon>Deinococci</taxon>
        <taxon>Deinococcales</taxon>
        <taxon>Deinococcaceae</taxon>
        <taxon>Deinococcus</taxon>
    </lineage>
</organism>
<dbReference type="InterPro" id="IPR035097">
    <property type="entry name" value="M29_N-terminal"/>
</dbReference>
<evidence type="ECO:0000256" key="6">
    <source>
        <dbReference type="ARBA" id="ARBA00022670"/>
    </source>
</evidence>
<dbReference type="InterPro" id="IPR052170">
    <property type="entry name" value="M29_Exopeptidase"/>
</dbReference>
<keyword evidence="9" id="KW-0482">Metalloprotease</keyword>
<dbReference type="PANTHER" id="PTHR34448:SF1">
    <property type="entry name" value="BLL6088 PROTEIN"/>
    <property type="match status" value="1"/>
</dbReference>
<dbReference type="PANTHER" id="PTHR34448">
    <property type="entry name" value="AMINOPEPTIDASE"/>
    <property type="match status" value="1"/>
</dbReference>
<gene>
    <name evidence="10" type="ordered locus">Deima_0895</name>
</gene>
<dbReference type="STRING" id="709986.Deima_0895"/>
<evidence type="ECO:0000256" key="3">
    <source>
        <dbReference type="ARBA" id="ARBA00001947"/>
    </source>
</evidence>
<protein>
    <submittedName>
        <fullName evidence="10">Peptidase M29 aminopeptidase II</fullName>
    </submittedName>
</protein>
<evidence type="ECO:0000256" key="9">
    <source>
        <dbReference type="ARBA" id="ARBA00023049"/>
    </source>
</evidence>
<evidence type="ECO:0000256" key="1">
    <source>
        <dbReference type="ARBA" id="ARBA00001941"/>
    </source>
</evidence>
<reference evidence="10 11" key="1">
    <citation type="journal article" date="2011" name="Stand. Genomic Sci.">
        <title>Complete genome sequence of Deinococcus maricopensis type strain (LB-34).</title>
        <authorList>
            <person name="Pukall R."/>
            <person name="Zeytun A."/>
            <person name="Lucas S."/>
            <person name="Lapidus A."/>
            <person name="Hammon N."/>
            <person name="Deshpande S."/>
            <person name="Nolan M."/>
            <person name="Cheng J.F."/>
            <person name="Pitluck S."/>
            <person name="Liolios K."/>
            <person name="Pagani I."/>
            <person name="Mikhailova N."/>
            <person name="Ivanova N."/>
            <person name="Mavromatis K."/>
            <person name="Pati A."/>
            <person name="Tapia R."/>
            <person name="Han C."/>
            <person name="Goodwin L."/>
            <person name="Chen A."/>
            <person name="Palaniappan K."/>
            <person name="Land M."/>
            <person name="Hauser L."/>
            <person name="Chang Y.J."/>
            <person name="Jeffries C.D."/>
            <person name="Brambilla E.M."/>
            <person name="Rohde M."/>
            <person name="Goker M."/>
            <person name="Detter J.C."/>
            <person name="Woyke T."/>
            <person name="Bristow J."/>
            <person name="Eisen J.A."/>
            <person name="Markowitz V."/>
            <person name="Hugenholtz P."/>
            <person name="Kyrpides N.C."/>
            <person name="Klenk H.P."/>
        </authorList>
    </citation>
    <scope>NUCLEOTIDE SEQUENCE [LARGE SCALE GENOMIC DNA]</scope>
    <source>
        <strain evidence="11">DSM 21211 / LMG 22137 / NRRL B-23946 / LB-34</strain>
    </source>
</reference>
<reference evidence="11" key="2">
    <citation type="submission" date="2011-01" db="EMBL/GenBank/DDBJ databases">
        <title>The complete genome of Deinococcus maricopensis DSM 21211.</title>
        <authorList>
            <consortium name="US DOE Joint Genome Institute (JGI-PGF)"/>
            <person name="Lucas S."/>
            <person name="Copeland A."/>
            <person name="Lapidus A."/>
            <person name="Goodwin L."/>
            <person name="Pitluck S."/>
            <person name="Kyrpides N."/>
            <person name="Mavromatis K."/>
            <person name="Pagani I."/>
            <person name="Ivanova N."/>
            <person name="Ovchinnikova G."/>
            <person name="Zeytun A."/>
            <person name="Detter J.C."/>
            <person name="Han C."/>
            <person name="Land M."/>
            <person name="Hauser L."/>
            <person name="Markowitz V."/>
            <person name="Cheng J.-F."/>
            <person name="Hugenholtz P."/>
            <person name="Woyke T."/>
            <person name="Wu D."/>
            <person name="Pukall R."/>
            <person name="Gehrich-Schroeter G."/>
            <person name="Brambilla E."/>
            <person name="Klenk H.-P."/>
            <person name="Eisen J.A."/>
        </authorList>
    </citation>
    <scope>NUCLEOTIDE SEQUENCE [LARGE SCALE GENOMIC DNA]</scope>
    <source>
        <strain evidence="11">DSM 21211 / LMG 22137 / NRRL B-23946 / LB-34</strain>
    </source>
</reference>
<comment type="similarity">
    <text evidence="4">Belongs to the peptidase M29 family.</text>
</comment>
<keyword evidence="5 10" id="KW-0031">Aminopeptidase</keyword>
<name>E8U660_DEIML</name>
<dbReference type="GO" id="GO:0004177">
    <property type="term" value="F:aminopeptidase activity"/>
    <property type="evidence" value="ECO:0007669"/>
    <property type="project" value="UniProtKB-KW"/>
</dbReference>
<keyword evidence="11" id="KW-1185">Reference proteome</keyword>
<dbReference type="GO" id="GO:0046872">
    <property type="term" value="F:metal ion binding"/>
    <property type="evidence" value="ECO:0007669"/>
    <property type="project" value="UniProtKB-KW"/>
</dbReference>
<comment type="cofactor">
    <cofactor evidence="1">
        <name>Co(2+)</name>
        <dbReference type="ChEBI" id="CHEBI:48828"/>
    </cofactor>
</comment>
<keyword evidence="8" id="KW-0378">Hydrolase</keyword>
<dbReference type="Proteomes" id="UP000008635">
    <property type="component" value="Chromosome"/>
</dbReference>
<evidence type="ECO:0000256" key="4">
    <source>
        <dbReference type="ARBA" id="ARBA00008236"/>
    </source>
</evidence>
<comment type="cofactor">
    <cofactor evidence="2">
        <name>Mg(2+)</name>
        <dbReference type="ChEBI" id="CHEBI:18420"/>
    </cofactor>
</comment>
<dbReference type="Pfam" id="PF02073">
    <property type="entry name" value="Peptidase_M29"/>
    <property type="match status" value="1"/>
</dbReference>
<keyword evidence="7" id="KW-0479">Metal-binding</keyword>
<proteinExistence type="inferred from homology"/>
<dbReference type="KEGG" id="dmr:Deima_0895"/>
<evidence type="ECO:0000256" key="2">
    <source>
        <dbReference type="ARBA" id="ARBA00001946"/>
    </source>
</evidence>
<dbReference type="Gene3D" id="3.40.1830.10">
    <property type="entry name" value="Thermophilic metalloprotease (M29)"/>
    <property type="match status" value="1"/>
</dbReference>
<sequence>MLTPMIYNPEKHADLLVDYCVYVKPGERILVHGSTLALPLLEALHRALLTRGARPVLRLEYPEQADDFVRLASDEVLDAVHAADLADMEAIDGSIRVLAARALASDVDPARRSRLMKAAAPLAGARSRRKWTLTQYPALADAQAAGMSEEEYAAFVARAMFLDHADPVAQWAEVRAMQARLIERLTVADEVRIVGPGTDLRLSVRGRTWANSDGKRNMPSGEVFTGPLEDSAQGVITFDLPTVFQGARVRGIRLEFRDGKVVDATAEEGEAALLAALDTDEGARFLGELGIGTNFGIQVPTQNILFDEKIGGTVHLAVGKSYPETGGVNASALHWDMICDLRSGGQILLDGEVFQENGRFVQ</sequence>
<dbReference type="HOGENOM" id="CLU_057697_0_0_0"/>
<evidence type="ECO:0000256" key="5">
    <source>
        <dbReference type="ARBA" id="ARBA00022438"/>
    </source>
</evidence>
<evidence type="ECO:0000256" key="8">
    <source>
        <dbReference type="ARBA" id="ARBA00022801"/>
    </source>
</evidence>
<dbReference type="EMBL" id="CP002454">
    <property type="protein sequence ID" value="ADV66549.1"/>
    <property type="molecule type" value="Genomic_DNA"/>
</dbReference>
<dbReference type="eggNOG" id="COG2309">
    <property type="taxonomic scope" value="Bacteria"/>
</dbReference>
<evidence type="ECO:0000313" key="10">
    <source>
        <dbReference type="EMBL" id="ADV66549.1"/>
    </source>
</evidence>
<accession>E8U660</accession>
<dbReference type="SUPFAM" id="SSF144052">
    <property type="entry name" value="Thermophilic metalloprotease-like"/>
    <property type="match status" value="1"/>
</dbReference>